<reference evidence="1 2" key="1">
    <citation type="journal article" date="2012" name="Stand. Genomic Sci.">
        <title>Complete genome sequencing and analysis of Saprospira grandis str. Lewin, a predatory marine bacterium.</title>
        <authorList>
            <person name="Saw J.H."/>
            <person name="Yuryev A."/>
            <person name="Kanbe M."/>
            <person name="Hou S."/>
            <person name="Young A.G."/>
            <person name="Aizawa S."/>
            <person name="Alam M."/>
        </authorList>
    </citation>
    <scope>NUCLEOTIDE SEQUENCE [LARGE SCALE GENOMIC DNA]</scope>
    <source>
        <strain evidence="1 2">Lewin</strain>
    </source>
</reference>
<protein>
    <submittedName>
        <fullName evidence="1">Uncharacterized protein</fullName>
    </submittedName>
</protein>
<proteinExistence type="predicted"/>
<dbReference type="OrthoDB" id="3297514at2"/>
<keyword evidence="2" id="KW-1185">Reference proteome</keyword>
<evidence type="ECO:0000313" key="1">
    <source>
        <dbReference type="EMBL" id="AFC23711.1"/>
    </source>
</evidence>
<sequence length="130" mass="15012">MVHTFRLLKADWGISITIDAEVVTNTNPVNDDSVLLDLENVNVNKEVREYLKLGLEWFLKNVDVVSCVNESTLIKIRSINFHCADYQKEGFFFAMASWAAKYYGVEMVAYEAFFDRGQNKYIFPLLEKGK</sequence>
<dbReference type="RefSeq" id="WP_015691360.1">
    <property type="nucleotide sequence ID" value="NC_016940.1"/>
</dbReference>
<dbReference type="EMBL" id="CP002831">
    <property type="protein sequence ID" value="AFC23711.1"/>
    <property type="molecule type" value="Genomic_DNA"/>
</dbReference>
<name>H6L2Y4_SAPGL</name>
<dbReference type="Proteomes" id="UP000007519">
    <property type="component" value="Chromosome"/>
</dbReference>
<dbReference type="KEGG" id="sgn:SGRA_0975"/>
<accession>H6L2Y4</accession>
<dbReference type="STRING" id="984262.SGRA_0975"/>
<dbReference type="eggNOG" id="ENOG50314VT">
    <property type="taxonomic scope" value="Bacteria"/>
</dbReference>
<dbReference type="AlphaFoldDB" id="H6L2Y4"/>
<gene>
    <name evidence="1" type="ordered locus">SGRA_0975</name>
</gene>
<dbReference type="HOGENOM" id="CLU_1936645_0_0_10"/>
<evidence type="ECO:0000313" key="2">
    <source>
        <dbReference type="Proteomes" id="UP000007519"/>
    </source>
</evidence>
<organism evidence="1 2">
    <name type="scientific">Saprospira grandis (strain Lewin)</name>
    <dbReference type="NCBI Taxonomy" id="984262"/>
    <lineage>
        <taxon>Bacteria</taxon>
        <taxon>Pseudomonadati</taxon>
        <taxon>Bacteroidota</taxon>
        <taxon>Saprospiria</taxon>
        <taxon>Saprospirales</taxon>
        <taxon>Saprospiraceae</taxon>
        <taxon>Saprospira</taxon>
    </lineage>
</organism>